<accession>A0A7W5F7M8</accession>
<gene>
    <name evidence="1" type="ORF">FHS12_001278</name>
</gene>
<sequence>MILVDVMALVWVTEWQIECCGEPFAVGDHVCWTVRAPDVDWQRAALGAEISSAITHSVERHADDLDEVSQLTGTVVAIKRAWGEFAQRNPDDHVHYPVPGSQRFLDVPTSDGTEEHAFPELTFNGWVVELDLEA</sequence>
<reference evidence="1 2" key="1">
    <citation type="submission" date="2020-08" db="EMBL/GenBank/DDBJ databases">
        <title>Genomic Encyclopedia of Type Strains, Phase III (KMG-III): the genomes of soil and plant-associated and newly described type strains.</title>
        <authorList>
            <person name="Whitman W."/>
        </authorList>
    </citation>
    <scope>NUCLEOTIDE SEQUENCE [LARGE SCALE GENOMIC DNA]</scope>
    <source>
        <strain evidence="1 2">CECT 3302</strain>
    </source>
</reference>
<name>A0A7W5F7M8_9ACTN</name>
<evidence type="ECO:0000313" key="1">
    <source>
        <dbReference type="EMBL" id="MBB3088345.1"/>
    </source>
</evidence>
<dbReference type="Pfam" id="PF20218">
    <property type="entry name" value="DUF6578"/>
    <property type="match status" value="1"/>
</dbReference>
<keyword evidence="2" id="KW-1185">Reference proteome</keyword>
<evidence type="ECO:0000313" key="2">
    <source>
        <dbReference type="Proteomes" id="UP000577707"/>
    </source>
</evidence>
<dbReference type="AlphaFoldDB" id="A0A7W5F7M8"/>
<dbReference type="InterPro" id="IPR046485">
    <property type="entry name" value="DUF6578"/>
</dbReference>
<protein>
    <submittedName>
        <fullName evidence="1">Uncharacterized protein</fullName>
    </submittedName>
</protein>
<dbReference type="Proteomes" id="UP000577707">
    <property type="component" value="Unassembled WGS sequence"/>
</dbReference>
<comment type="caution">
    <text evidence="1">The sequence shown here is derived from an EMBL/GenBank/DDBJ whole genome shotgun (WGS) entry which is preliminary data.</text>
</comment>
<dbReference type="EMBL" id="JACHXG010000002">
    <property type="protein sequence ID" value="MBB3088345.1"/>
    <property type="molecule type" value="Genomic_DNA"/>
</dbReference>
<proteinExistence type="predicted"/>
<organism evidence="1 2">
    <name type="scientific">Nocardioides albus</name>
    <dbReference type="NCBI Taxonomy" id="1841"/>
    <lineage>
        <taxon>Bacteria</taxon>
        <taxon>Bacillati</taxon>
        <taxon>Actinomycetota</taxon>
        <taxon>Actinomycetes</taxon>
        <taxon>Propionibacteriales</taxon>
        <taxon>Nocardioidaceae</taxon>
        <taxon>Nocardioides</taxon>
    </lineage>
</organism>